<gene>
    <name evidence="1" type="ORF">RCL2_001153900</name>
</gene>
<dbReference type="Proteomes" id="UP000615446">
    <property type="component" value="Unassembled WGS sequence"/>
</dbReference>
<accession>A0A8H3LEY6</accession>
<organism evidence="1 2">
    <name type="scientific">Rhizophagus clarus</name>
    <dbReference type="NCBI Taxonomy" id="94130"/>
    <lineage>
        <taxon>Eukaryota</taxon>
        <taxon>Fungi</taxon>
        <taxon>Fungi incertae sedis</taxon>
        <taxon>Mucoromycota</taxon>
        <taxon>Glomeromycotina</taxon>
        <taxon>Glomeromycetes</taxon>
        <taxon>Glomerales</taxon>
        <taxon>Glomeraceae</taxon>
        <taxon>Rhizophagus</taxon>
    </lineage>
</organism>
<evidence type="ECO:0000313" key="2">
    <source>
        <dbReference type="Proteomes" id="UP000615446"/>
    </source>
</evidence>
<name>A0A8H3LEY6_9GLOM</name>
<dbReference type="AlphaFoldDB" id="A0A8H3LEY6"/>
<evidence type="ECO:0000313" key="1">
    <source>
        <dbReference type="EMBL" id="GES84420.1"/>
    </source>
</evidence>
<reference evidence="1" key="1">
    <citation type="submission" date="2019-10" db="EMBL/GenBank/DDBJ databases">
        <title>Conservation and host-specific expression of non-tandemly repeated heterogenous ribosome RNA gene in arbuscular mycorrhizal fungi.</title>
        <authorList>
            <person name="Maeda T."/>
            <person name="Kobayashi Y."/>
            <person name="Nakagawa T."/>
            <person name="Ezawa T."/>
            <person name="Yamaguchi K."/>
            <person name="Bino T."/>
            <person name="Nishimoto Y."/>
            <person name="Shigenobu S."/>
            <person name="Kawaguchi M."/>
        </authorList>
    </citation>
    <scope>NUCLEOTIDE SEQUENCE</scope>
    <source>
        <strain evidence="1">HR1</strain>
    </source>
</reference>
<proteinExistence type="predicted"/>
<dbReference type="EMBL" id="BLAL01000080">
    <property type="protein sequence ID" value="GES84420.1"/>
    <property type="molecule type" value="Genomic_DNA"/>
</dbReference>
<protein>
    <submittedName>
        <fullName evidence="1">Uncharacterized protein</fullName>
    </submittedName>
</protein>
<comment type="caution">
    <text evidence="1">The sequence shown here is derived from an EMBL/GenBank/DDBJ whole genome shotgun (WGS) entry which is preliminary data.</text>
</comment>
<sequence length="123" mass="14080">MEVQPLDSLEYLDAQDFNDMWNFKANTSDLNVVQDQFGYMNTKLDKKTSLVQDETVDEPTLMSSTSGHLDMGIGEDNQYFRIFMDLECGFSGHSLDLRMLWFLGIGNGFVFWLNGENKSSLDL</sequence>